<keyword evidence="3 7" id="KW-0812">Transmembrane</keyword>
<name>A0A940S292_9RHOB</name>
<feature type="transmembrane region" description="Helical" evidence="7">
    <location>
        <begin position="12"/>
        <end position="36"/>
    </location>
</feature>
<feature type="domain" description="MotA/TolQ/ExbB proton channel" evidence="8">
    <location>
        <begin position="72"/>
        <end position="196"/>
    </location>
</feature>
<dbReference type="InterPro" id="IPR050790">
    <property type="entry name" value="ExbB/TolQ_transport"/>
</dbReference>
<comment type="subcellular location">
    <subcellularLocation>
        <location evidence="1">Cell membrane</location>
        <topology evidence="1">Multi-pass membrane protein</topology>
    </subcellularLocation>
    <subcellularLocation>
        <location evidence="6">Membrane</location>
        <topology evidence="6">Multi-pass membrane protein</topology>
    </subcellularLocation>
</comment>
<feature type="transmembrane region" description="Helical" evidence="7">
    <location>
        <begin position="124"/>
        <end position="146"/>
    </location>
</feature>
<evidence type="ECO:0000259" key="8">
    <source>
        <dbReference type="Pfam" id="PF01618"/>
    </source>
</evidence>
<dbReference type="PANTHER" id="PTHR30625">
    <property type="entry name" value="PROTEIN TOLQ"/>
    <property type="match status" value="1"/>
</dbReference>
<dbReference type="GO" id="GO:0005886">
    <property type="term" value="C:plasma membrane"/>
    <property type="evidence" value="ECO:0007669"/>
    <property type="project" value="UniProtKB-SubCell"/>
</dbReference>
<proteinExistence type="inferred from homology"/>
<feature type="transmembrane region" description="Helical" evidence="7">
    <location>
        <begin position="158"/>
        <end position="184"/>
    </location>
</feature>
<dbReference type="EMBL" id="JAGISH010000020">
    <property type="protein sequence ID" value="MBP0484983.1"/>
    <property type="molecule type" value="Genomic_DNA"/>
</dbReference>
<dbReference type="Pfam" id="PF01618">
    <property type="entry name" value="MotA_ExbB"/>
    <property type="match status" value="1"/>
</dbReference>
<organism evidence="9 10">
    <name type="scientific">Sagittula salina</name>
    <dbReference type="NCBI Taxonomy" id="2820268"/>
    <lineage>
        <taxon>Bacteria</taxon>
        <taxon>Pseudomonadati</taxon>
        <taxon>Pseudomonadota</taxon>
        <taxon>Alphaproteobacteria</taxon>
        <taxon>Rhodobacterales</taxon>
        <taxon>Roseobacteraceae</taxon>
        <taxon>Sagittula</taxon>
    </lineage>
</organism>
<evidence type="ECO:0000313" key="9">
    <source>
        <dbReference type="EMBL" id="MBP0484983.1"/>
    </source>
</evidence>
<reference evidence="9" key="1">
    <citation type="submission" date="2021-03" db="EMBL/GenBank/DDBJ databases">
        <title>Sagittula salina sp. nov. strain M10.9X isolated from the marine waste.</title>
        <authorList>
            <person name="Satari L."/>
            <person name="Molina-Menor E."/>
            <person name="Vidal-Verdu A."/>
            <person name="Pascual J."/>
            <person name="Pereto J."/>
            <person name="Porcar M."/>
        </authorList>
    </citation>
    <scope>NUCLEOTIDE SEQUENCE</scope>
    <source>
        <strain evidence="9">M10.9X</strain>
    </source>
</reference>
<dbReference type="GO" id="GO:0017038">
    <property type="term" value="P:protein import"/>
    <property type="evidence" value="ECO:0007669"/>
    <property type="project" value="TreeGrafter"/>
</dbReference>
<keyword evidence="6" id="KW-0813">Transport</keyword>
<evidence type="ECO:0000256" key="4">
    <source>
        <dbReference type="ARBA" id="ARBA00022989"/>
    </source>
</evidence>
<comment type="caution">
    <text evidence="9">The sequence shown here is derived from an EMBL/GenBank/DDBJ whole genome shotgun (WGS) entry which is preliminary data.</text>
</comment>
<dbReference type="AlphaFoldDB" id="A0A940S292"/>
<evidence type="ECO:0000256" key="5">
    <source>
        <dbReference type="ARBA" id="ARBA00023136"/>
    </source>
</evidence>
<evidence type="ECO:0000256" key="1">
    <source>
        <dbReference type="ARBA" id="ARBA00004651"/>
    </source>
</evidence>
<evidence type="ECO:0000256" key="7">
    <source>
        <dbReference type="SAM" id="Phobius"/>
    </source>
</evidence>
<accession>A0A940S292</accession>
<protein>
    <submittedName>
        <fullName evidence="9">MotA/TolQ/ExbB proton channel family protein</fullName>
    </submittedName>
</protein>
<dbReference type="RefSeq" id="WP_209363819.1">
    <property type="nucleotide sequence ID" value="NZ_JAGISH010000020.1"/>
</dbReference>
<keyword evidence="4 7" id="KW-1133">Transmembrane helix</keyword>
<keyword evidence="10" id="KW-1185">Reference proteome</keyword>
<keyword evidence="2" id="KW-1003">Cell membrane</keyword>
<comment type="similarity">
    <text evidence="6">Belongs to the exbB/tolQ family.</text>
</comment>
<sequence length="213" mass="22968">MASFLPESYNLASLVVFGALALLSLLAITVAIYKWVQFMALGVGRRRRAEEILDNWLSGKADLAFQQAQQRKSVLARILQAVFSGVQAKPGDATYAEELGRQTAIIELATMTDRMRTLEMVVQAAPMLGLLGTVIGMIDAFSALALSEGAVDPTVLAAGIYTALTTTAAGLAIALVAFFVANYFESRIERERNMIETVISAAIHGRLDPTRKS</sequence>
<gene>
    <name evidence="9" type="ORF">J5474_21120</name>
</gene>
<evidence type="ECO:0000256" key="6">
    <source>
        <dbReference type="RuleBase" id="RU004057"/>
    </source>
</evidence>
<dbReference type="PANTHER" id="PTHR30625:SF11">
    <property type="entry name" value="MOTA_TOLQ_EXBB PROTON CHANNEL DOMAIN-CONTAINING PROTEIN"/>
    <property type="match status" value="1"/>
</dbReference>
<evidence type="ECO:0000256" key="3">
    <source>
        <dbReference type="ARBA" id="ARBA00022692"/>
    </source>
</evidence>
<dbReference type="Proteomes" id="UP000675940">
    <property type="component" value="Unassembled WGS sequence"/>
</dbReference>
<evidence type="ECO:0000256" key="2">
    <source>
        <dbReference type="ARBA" id="ARBA00022475"/>
    </source>
</evidence>
<keyword evidence="6" id="KW-0653">Protein transport</keyword>
<dbReference type="InterPro" id="IPR002898">
    <property type="entry name" value="MotA_ExbB_proton_chnl"/>
</dbReference>
<keyword evidence="5 7" id="KW-0472">Membrane</keyword>
<evidence type="ECO:0000313" key="10">
    <source>
        <dbReference type="Proteomes" id="UP000675940"/>
    </source>
</evidence>